<protein>
    <submittedName>
        <fullName evidence="2">Uncharacterized protein</fullName>
    </submittedName>
</protein>
<dbReference type="Proteomes" id="UP001362999">
    <property type="component" value="Unassembled WGS sequence"/>
</dbReference>
<feature type="region of interest" description="Disordered" evidence="1">
    <location>
        <begin position="43"/>
        <end position="72"/>
    </location>
</feature>
<comment type="caution">
    <text evidence="2">The sequence shown here is derived from an EMBL/GenBank/DDBJ whole genome shotgun (WGS) entry which is preliminary data.</text>
</comment>
<evidence type="ECO:0000313" key="3">
    <source>
        <dbReference type="Proteomes" id="UP001362999"/>
    </source>
</evidence>
<keyword evidence="3" id="KW-1185">Reference proteome</keyword>
<reference evidence="2 3" key="1">
    <citation type="journal article" date="2024" name="J Genomics">
        <title>Draft genome sequencing and assembly of Favolaschia claudopus CIRM-BRFM 2984 isolated from oak limbs.</title>
        <authorList>
            <person name="Navarro D."/>
            <person name="Drula E."/>
            <person name="Chaduli D."/>
            <person name="Cazenave R."/>
            <person name="Ahrendt S."/>
            <person name="Wang J."/>
            <person name="Lipzen A."/>
            <person name="Daum C."/>
            <person name="Barry K."/>
            <person name="Grigoriev I.V."/>
            <person name="Favel A."/>
            <person name="Rosso M.N."/>
            <person name="Martin F."/>
        </authorList>
    </citation>
    <scope>NUCLEOTIDE SEQUENCE [LARGE SCALE GENOMIC DNA]</scope>
    <source>
        <strain evidence="2 3">CIRM-BRFM 2984</strain>
    </source>
</reference>
<feature type="compositionally biased region" description="Polar residues" evidence="1">
    <location>
        <begin position="58"/>
        <end position="72"/>
    </location>
</feature>
<gene>
    <name evidence="2" type="ORF">R3P38DRAFT_2809082</name>
</gene>
<sequence>MVLSFSVVVLPPPLSIFPLRGSSNLWPAQYILPFLSMNAGQRDDATPSAQIRNRRSPESSTDLSRSRNPPFQTNVPDQCAESRLHRLACDHLKRVVLFMIRIQSCSETEFVPQIAATCWYEAGVGRRGFARLGGVGGEVALDLGIRIADLIIFWLRCIVA</sequence>
<organism evidence="2 3">
    <name type="scientific">Favolaschia claudopus</name>
    <dbReference type="NCBI Taxonomy" id="2862362"/>
    <lineage>
        <taxon>Eukaryota</taxon>
        <taxon>Fungi</taxon>
        <taxon>Dikarya</taxon>
        <taxon>Basidiomycota</taxon>
        <taxon>Agaricomycotina</taxon>
        <taxon>Agaricomycetes</taxon>
        <taxon>Agaricomycetidae</taxon>
        <taxon>Agaricales</taxon>
        <taxon>Marasmiineae</taxon>
        <taxon>Mycenaceae</taxon>
        <taxon>Favolaschia</taxon>
    </lineage>
</organism>
<evidence type="ECO:0000313" key="2">
    <source>
        <dbReference type="EMBL" id="KAK6980597.1"/>
    </source>
</evidence>
<dbReference type="AlphaFoldDB" id="A0AAV9ZEN7"/>
<name>A0AAV9ZEN7_9AGAR</name>
<dbReference type="EMBL" id="JAWWNJ010000158">
    <property type="protein sequence ID" value="KAK6980597.1"/>
    <property type="molecule type" value="Genomic_DNA"/>
</dbReference>
<proteinExistence type="predicted"/>
<evidence type="ECO:0000256" key="1">
    <source>
        <dbReference type="SAM" id="MobiDB-lite"/>
    </source>
</evidence>
<accession>A0AAV9ZEN7</accession>